<evidence type="ECO:0000313" key="4">
    <source>
        <dbReference type="Proteomes" id="UP000321248"/>
    </source>
</evidence>
<accession>A0A5C8KN41</accession>
<dbReference type="Gene3D" id="2.40.128.110">
    <property type="entry name" value="Lipid/polyisoprenoid-binding, YceI-like"/>
    <property type="match status" value="1"/>
</dbReference>
<dbReference type="PANTHER" id="PTHR34406:SF1">
    <property type="entry name" value="PROTEIN YCEI"/>
    <property type="match status" value="1"/>
</dbReference>
<evidence type="ECO:0000256" key="1">
    <source>
        <dbReference type="SAM" id="SignalP"/>
    </source>
</evidence>
<dbReference type="Proteomes" id="UP000321248">
    <property type="component" value="Unassembled WGS sequence"/>
</dbReference>
<feature type="signal peptide" evidence="1">
    <location>
        <begin position="1"/>
        <end position="23"/>
    </location>
</feature>
<proteinExistence type="predicted"/>
<evidence type="ECO:0000313" key="3">
    <source>
        <dbReference type="EMBL" id="TXK60754.1"/>
    </source>
</evidence>
<dbReference type="EMBL" id="VRTS01000008">
    <property type="protein sequence ID" value="TXK60754.1"/>
    <property type="molecule type" value="Genomic_DNA"/>
</dbReference>
<dbReference type="SUPFAM" id="SSF101874">
    <property type="entry name" value="YceI-like"/>
    <property type="match status" value="1"/>
</dbReference>
<dbReference type="SMART" id="SM00867">
    <property type="entry name" value="YceI"/>
    <property type="match status" value="1"/>
</dbReference>
<protein>
    <submittedName>
        <fullName evidence="3">YceI family protein</fullName>
    </submittedName>
</protein>
<dbReference type="InterPro" id="IPR007372">
    <property type="entry name" value="Lipid/polyisoprenoid-bd_YceI"/>
</dbReference>
<reference evidence="3 4" key="1">
    <citation type="submission" date="2019-08" db="EMBL/GenBank/DDBJ databases">
        <authorList>
            <person name="Karlyshev A.V."/>
        </authorList>
    </citation>
    <scope>NUCLEOTIDE SEQUENCE [LARGE SCALE GENOMIC DNA]</scope>
    <source>
        <strain evidence="3 4">Alg18-2.2</strain>
    </source>
</reference>
<dbReference type="PANTHER" id="PTHR34406">
    <property type="entry name" value="PROTEIN YCEI"/>
    <property type="match status" value="1"/>
</dbReference>
<name>A0A5C8KN41_9GAMM</name>
<dbReference type="InterPro" id="IPR036761">
    <property type="entry name" value="TTHA0802/YceI-like_sf"/>
</dbReference>
<dbReference type="OrthoDB" id="5966233at2"/>
<feature type="chain" id="PRO_5023063742" evidence="1">
    <location>
        <begin position="24"/>
        <end position="214"/>
    </location>
</feature>
<keyword evidence="4" id="KW-1185">Reference proteome</keyword>
<feature type="domain" description="Lipid/polyisoprenoid-binding YceI-like" evidence="2">
    <location>
        <begin position="48"/>
        <end position="208"/>
    </location>
</feature>
<sequence>MGGMAGRVGLVLGLALAAPAAMAAPESEAPMPPDLAPADVEIELPDTDALIDPLRSRVGFAVRMRWLSRVEGSFDRFHGIVAALEGGWRRVEVEVESASVEVGGRQRMTEWAASDEFFDIENYPVIVFVSDPFAPALAIQGGQLPGDLSLRGTTARVAFDMRPAACARPGHECPIIVEGRVSRAKFGMDAHRVAVQDRVELRFEVMLADPDGAP</sequence>
<gene>
    <name evidence="3" type="ORF">FU658_11475</name>
</gene>
<dbReference type="Pfam" id="PF04264">
    <property type="entry name" value="YceI"/>
    <property type="match status" value="1"/>
</dbReference>
<organism evidence="3 4">
    <name type="scientific">Alkalisalibacterium limincola</name>
    <dbReference type="NCBI Taxonomy" id="2699169"/>
    <lineage>
        <taxon>Bacteria</taxon>
        <taxon>Pseudomonadati</taxon>
        <taxon>Pseudomonadota</taxon>
        <taxon>Gammaproteobacteria</taxon>
        <taxon>Lysobacterales</taxon>
        <taxon>Lysobacteraceae</taxon>
        <taxon>Alkalisalibacterium</taxon>
    </lineage>
</organism>
<dbReference type="AlphaFoldDB" id="A0A5C8KN41"/>
<comment type="caution">
    <text evidence="3">The sequence shown here is derived from an EMBL/GenBank/DDBJ whole genome shotgun (WGS) entry which is preliminary data.</text>
</comment>
<keyword evidence="1" id="KW-0732">Signal</keyword>
<evidence type="ECO:0000259" key="2">
    <source>
        <dbReference type="SMART" id="SM00867"/>
    </source>
</evidence>